<feature type="region of interest" description="Disordered" evidence="1">
    <location>
        <begin position="44"/>
        <end position="69"/>
    </location>
</feature>
<sequence length="69" mass="7237">CFWKTMGTAYCRRTDRRAGGRGTPGAALTGTRGRACAGAVLHPVRVPGPRSRRSPRHTGKGPLRPPGGA</sequence>
<reference evidence="2" key="1">
    <citation type="submission" date="2020-02" db="EMBL/GenBank/DDBJ databases">
        <authorList>
            <person name="Meier V. D."/>
        </authorList>
    </citation>
    <scope>NUCLEOTIDE SEQUENCE</scope>
    <source>
        <strain evidence="2">AVDCRST_MAG83</strain>
    </source>
</reference>
<name>A0A6J4H237_9MICC</name>
<evidence type="ECO:0000256" key="1">
    <source>
        <dbReference type="SAM" id="MobiDB-lite"/>
    </source>
</evidence>
<evidence type="ECO:0000313" key="2">
    <source>
        <dbReference type="EMBL" id="CAA9211019.1"/>
    </source>
</evidence>
<dbReference type="AlphaFoldDB" id="A0A6J4H237"/>
<accession>A0A6J4H237</accession>
<feature type="compositionally biased region" description="Basic residues" evidence="1">
    <location>
        <begin position="50"/>
        <end position="59"/>
    </location>
</feature>
<feature type="non-terminal residue" evidence="2">
    <location>
        <position position="69"/>
    </location>
</feature>
<gene>
    <name evidence="2" type="ORF">AVDCRST_MAG83-52</name>
</gene>
<proteinExistence type="predicted"/>
<organism evidence="2">
    <name type="scientific">uncultured Arthrobacter sp</name>
    <dbReference type="NCBI Taxonomy" id="114050"/>
    <lineage>
        <taxon>Bacteria</taxon>
        <taxon>Bacillati</taxon>
        <taxon>Actinomycetota</taxon>
        <taxon>Actinomycetes</taxon>
        <taxon>Micrococcales</taxon>
        <taxon>Micrococcaceae</taxon>
        <taxon>Arthrobacter</taxon>
        <taxon>environmental samples</taxon>
    </lineage>
</organism>
<feature type="non-terminal residue" evidence="2">
    <location>
        <position position="1"/>
    </location>
</feature>
<protein>
    <submittedName>
        <fullName evidence="2">Uncharacterized protein</fullName>
    </submittedName>
</protein>
<dbReference type="EMBL" id="CADCTE010000002">
    <property type="protein sequence ID" value="CAA9211019.1"/>
    <property type="molecule type" value="Genomic_DNA"/>
</dbReference>